<organism evidence="2">
    <name type="scientific">marine sediment metagenome</name>
    <dbReference type="NCBI Taxonomy" id="412755"/>
    <lineage>
        <taxon>unclassified sequences</taxon>
        <taxon>metagenomes</taxon>
        <taxon>ecological metagenomes</taxon>
    </lineage>
</organism>
<dbReference type="EMBL" id="LAZR01005970">
    <property type="protein sequence ID" value="KKM95715.1"/>
    <property type="molecule type" value="Genomic_DNA"/>
</dbReference>
<evidence type="ECO:0000313" key="1">
    <source>
        <dbReference type="EMBL" id="KKM17602.1"/>
    </source>
</evidence>
<comment type="caution">
    <text evidence="2">The sequence shown here is derived from an EMBL/GenBank/DDBJ whole genome shotgun (WGS) entry which is preliminary data.</text>
</comment>
<proteinExistence type="predicted"/>
<protein>
    <submittedName>
        <fullName evidence="2">Uncharacterized protein</fullName>
    </submittedName>
</protein>
<dbReference type="AlphaFoldDB" id="A0A0F9P3S5"/>
<dbReference type="EMBL" id="LAZR01014412">
    <property type="protein sequence ID" value="KKM17602.1"/>
    <property type="molecule type" value="Genomic_DNA"/>
</dbReference>
<reference evidence="2" key="1">
    <citation type="journal article" date="2015" name="Nature">
        <title>Complex archaea that bridge the gap between prokaryotes and eukaryotes.</title>
        <authorList>
            <person name="Spang A."/>
            <person name="Saw J.H."/>
            <person name="Jorgensen S.L."/>
            <person name="Zaremba-Niedzwiedzka K."/>
            <person name="Martijn J."/>
            <person name="Lind A.E."/>
            <person name="van Eijk R."/>
            <person name="Schleper C."/>
            <person name="Guy L."/>
            <person name="Ettema T.J."/>
        </authorList>
    </citation>
    <scope>NUCLEOTIDE SEQUENCE</scope>
</reference>
<name>A0A0F9P3S5_9ZZZZ</name>
<accession>A0A0F9P3S5</accession>
<sequence length="61" mass="6711">MADKFKPPSGHHAEVVTRSAPRWAWGVIDAHITKLLNPPSIELIKAASEAMYANSDKETKP</sequence>
<gene>
    <name evidence="2" type="ORF">LCGC14_1185270</name>
    <name evidence="1" type="ORF">LCGC14_1674050</name>
</gene>
<evidence type="ECO:0000313" key="2">
    <source>
        <dbReference type="EMBL" id="KKM95715.1"/>
    </source>
</evidence>